<feature type="transmembrane region" description="Helical" evidence="1">
    <location>
        <begin position="631"/>
        <end position="654"/>
    </location>
</feature>
<dbReference type="EMBL" id="NIBG01000001">
    <property type="protein sequence ID" value="PAB60924.1"/>
    <property type="molecule type" value="Genomic_DNA"/>
</dbReference>
<feature type="transmembrane region" description="Helical" evidence="1">
    <location>
        <begin position="457"/>
        <end position="479"/>
    </location>
</feature>
<keyword evidence="2" id="KW-0732">Signal</keyword>
<organism evidence="3 4">
    <name type="scientific">Anaeromicrobium sediminis</name>
    <dbReference type="NCBI Taxonomy" id="1478221"/>
    <lineage>
        <taxon>Bacteria</taxon>
        <taxon>Bacillati</taxon>
        <taxon>Bacillota</taxon>
        <taxon>Clostridia</taxon>
        <taxon>Peptostreptococcales</taxon>
        <taxon>Thermotaleaceae</taxon>
        <taxon>Anaeromicrobium</taxon>
    </lineage>
</organism>
<feature type="transmembrane region" description="Helical" evidence="1">
    <location>
        <begin position="368"/>
        <end position="390"/>
    </location>
</feature>
<dbReference type="OrthoDB" id="3199331at2"/>
<feature type="transmembrane region" description="Helical" evidence="1">
    <location>
        <begin position="692"/>
        <end position="713"/>
    </location>
</feature>
<sequence>MKNKILISCLLVFMLAFFNGAYGEANKDKKVVMFVTTYMNFHDLETMDSTNGLINTGSIGLMNARAAGSYSIHKSYLTIGTGTRADASSGSFYFQKLDEDSKEIYELRTGRLLSEDGGIINLDQARLEKINENGDYGAQPGALGEALHKANKKTAIIGNLDISNELRIAPSITMDKDGYTDFGTIDKSIFKQDLSYPFGIREDYGFMKSKFKDFYQKADFIVVEIGDLYRLESYKSNMTNEAYMNKKRIVLENIDNFMKECISEMNLEKDEVIILNPYPSQVDMRNGQKLTPIILAGNNIKKGIVYSNTTRRKAIVGNVDVAAHVLSSFQLKAEDMSGKDLISLSKDNNMEYVEKLYKDTVLVSKNRYPVLSTFAVFEIVISLLGLMLILFKDRISNKGIKYYTNILLSTMAVPVVLLLIPLFGTYNIYITYVLVIGGTILLTLIAKKLGKEPLDGILILASATTIFLMMDICTGATLIKKSLLGYDPIIGARYYGIGNEFMGVLIGSSLVFATALLDRFSIKRIHVVAFFTLLVIIMGFPKLGANVGGTITAICAFIFVTLRLYDVKIKLKHFLIIGVSVVVIVGILAYIDIKVLNGGSHLGRAVMKIIKEGPVEVIRIINRKISMNLRLIGITIWSKVLISTILIIGVLFYRPTGTISRLSNKYPNLTKGFSGIVCACIVAFLVNDSGVVAAATGIIFLGMSILYLIFYMGQDRLQE</sequence>
<feature type="transmembrane region" description="Helical" evidence="1">
    <location>
        <begin position="574"/>
        <end position="591"/>
    </location>
</feature>
<accession>A0A267MMV3</accession>
<evidence type="ECO:0000313" key="3">
    <source>
        <dbReference type="EMBL" id="PAB60924.1"/>
    </source>
</evidence>
<keyword evidence="4" id="KW-1185">Reference proteome</keyword>
<feature type="chain" id="PRO_5038969240" description="Phosphoglyceromutase" evidence="2">
    <location>
        <begin position="22"/>
        <end position="719"/>
    </location>
</feature>
<gene>
    <name evidence="3" type="ORF">CCE28_00380</name>
</gene>
<reference evidence="3 4" key="1">
    <citation type="submission" date="2017-06" db="EMBL/GenBank/DDBJ databases">
        <title>Draft genome sequence of anaerobic fermentative bacterium Anaeromicrobium sediminis DY2726D isolated from West Pacific Ocean sediments.</title>
        <authorList>
            <person name="Zeng X."/>
        </authorList>
    </citation>
    <scope>NUCLEOTIDE SEQUENCE [LARGE SCALE GENOMIC DNA]</scope>
    <source>
        <strain evidence="3 4">DY2726D</strain>
    </source>
</reference>
<feature type="transmembrane region" description="Helical" evidence="1">
    <location>
        <begin position="547"/>
        <end position="565"/>
    </location>
</feature>
<dbReference type="Proteomes" id="UP000216024">
    <property type="component" value="Unassembled WGS sequence"/>
</dbReference>
<evidence type="ECO:0008006" key="5">
    <source>
        <dbReference type="Google" id="ProtNLM"/>
    </source>
</evidence>
<evidence type="ECO:0000256" key="2">
    <source>
        <dbReference type="SAM" id="SignalP"/>
    </source>
</evidence>
<proteinExistence type="predicted"/>
<evidence type="ECO:0000313" key="4">
    <source>
        <dbReference type="Proteomes" id="UP000216024"/>
    </source>
</evidence>
<feature type="transmembrane region" description="Helical" evidence="1">
    <location>
        <begin position="524"/>
        <end position="541"/>
    </location>
</feature>
<dbReference type="AlphaFoldDB" id="A0A267MMV3"/>
<comment type="caution">
    <text evidence="3">The sequence shown here is derived from an EMBL/GenBank/DDBJ whole genome shotgun (WGS) entry which is preliminary data.</text>
</comment>
<feature type="transmembrane region" description="Helical" evidence="1">
    <location>
        <begin position="666"/>
        <end position="686"/>
    </location>
</feature>
<dbReference type="RefSeq" id="WP_095129839.1">
    <property type="nucleotide sequence ID" value="NZ_NIBG01000001.1"/>
</dbReference>
<protein>
    <recommendedName>
        <fullName evidence="5">Phosphoglyceromutase</fullName>
    </recommendedName>
</protein>
<name>A0A267MMV3_9FIRM</name>
<keyword evidence="1" id="KW-1133">Transmembrane helix</keyword>
<evidence type="ECO:0000256" key="1">
    <source>
        <dbReference type="SAM" id="Phobius"/>
    </source>
</evidence>
<keyword evidence="1" id="KW-0812">Transmembrane</keyword>
<feature type="transmembrane region" description="Helical" evidence="1">
    <location>
        <begin position="494"/>
        <end position="517"/>
    </location>
</feature>
<feature type="signal peptide" evidence="2">
    <location>
        <begin position="1"/>
        <end position="21"/>
    </location>
</feature>
<keyword evidence="1" id="KW-0472">Membrane</keyword>
<feature type="transmembrane region" description="Helical" evidence="1">
    <location>
        <begin position="426"/>
        <end position="445"/>
    </location>
</feature>
<feature type="transmembrane region" description="Helical" evidence="1">
    <location>
        <begin position="402"/>
        <end position="420"/>
    </location>
</feature>